<feature type="region of interest" description="Disordered" evidence="1">
    <location>
        <begin position="1"/>
        <end position="20"/>
    </location>
</feature>
<accession>A0AAW2NRJ9</accession>
<reference evidence="2" key="1">
    <citation type="submission" date="2020-06" db="EMBL/GenBank/DDBJ databases">
        <authorList>
            <person name="Li T."/>
            <person name="Hu X."/>
            <person name="Zhang T."/>
            <person name="Song X."/>
            <person name="Zhang H."/>
            <person name="Dai N."/>
            <person name="Sheng W."/>
            <person name="Hou X."/>
            <person name="Wei L."/>
        </authorList>
    </citation>
    <scope>NUCLEOTIDE SEQUENCE</scope>
    <source>
        <strain evidence="2">G02</strain>
        <tissue evidence="2">Leaf</tissue>
    </source>
</reference>
<feature type="compositionally biased region" description="Basic and acidic residues" evidence="1">
    <location>
        <begin position="34"/>
        <end position="46"/>
    </location>
</feature>
<dbReference type="AlphaFoldDB" id="A0AAW2NRJ9"/>
<reference evidence="2" key="2">
    <citation type="journal article" date="2024" name="Plant">
        <title>Genomic evolution and insights into agronomic trait innovations of Sesamum species.</title>
        <authorList>
            <person name="Miao H."/>
            <person name="Wang L."/>
            <person name="Qu L."/>
            <person name="Liu H."/>
            <person name="Sun Y."/>
            <person name="Le M."/>
            <person name="Wang Q."/>
            <person name="Wei S."/>
            <person name="Zheng Y."/>
            <person name="Lin W."/>
            <person name="Duan Y."/>
            <person name="Cao H."/>
            <person name="Xiong S."/>
            <person name="Wang X."/>
            <person name="Wei L."/>
            <person name="Li C."/>
            <person name="Ma Q."/>
            <person name="Ju M."/>
            <person name="Zhao R."/>
            <person name="Li G."/>
            <person name="Mu C."/>
            <person name="Tian Q."/>
            <person name="Mei H."/>
            <person name="Zhang T."/>
            <person name="Gao T."/>
            <person name="Zhang H."/>
        </authorList>
    </citation>
    <scope>NUCLEOTIDE SEQUENCE</scope>
    <source>
        <strain evidence="2">G02</strain>
    </source>
</reference>
<proteinExistence type="predicted"/>
<feature type="region of interest" description="Disordered" evidence="1">
    <location>
        <begin position="34"/>
        <end position="113"/>
    </location>
</feature>
<gene>
    <name evidence="2" type="ORF">Sradi_4387800</name>
</gene>
<evidence type="ECO:0000256" key="1">
    <source>
        <dbReference type="SAM" id="MobiDB-lite"/>
    </source>
</evidence>
<protein>
    <submittedName>
        <fullName evidence="2">Uncharacterized protein</fullName>
    </submittedName>
</protein>
<feature type="compositionally biased region" description="Basic and acidic residues" evidence="1">
    <location>
        <begin position="1"/>
        <end position="12"/>
    </location>
</feature>
<comment type="caution">
    <text evidence="2">The sequence shown here is derived from an EMBL/GenBank/DDBJ whole genome shotgun (WGS) entry which is preliminary data.</text>
</comment>
<dbReference type="EMBL" id="JACGWJ010000019">
    <property type="protein sequence ID" value="KAL0345565.1"/>
    <property type="molecule type" value="Genomic_DNA"/>
</dbReference>
<organism evidence="2">
    <name type="scientific">Sesamum radiatum</name>
    <name type="common">Black benniseed</name>
    <dbReference type="NCBI Taxonomy" id="300843"/>
    <lineage>
        <taxon>Eukaryota</taxon>
        <taxon>Viridiplantae</taxon>
        <taxon>Streptophyta</taxon>
        <taxon>Embryophyta</taxon>
        <taxon>Tracheophyta</taxon>
        <taxon>Spermatophyta</taxon>
        <taxon>Magnoliopsida</taxon>
        <taxon>eudicotyledons</taxon>
        <taxon>Gunneridae</taxon>
        <taxon>Pentapetalae</taxon>
        <taxon>asterids</taxon>
        <taxon>lamiids</taxon>
        <taxon>Lamiales</taxon>
        <taxon>Pedaliaceae</taxon>
        <taxon>Sesamum</taxon>
    </lineage>
</organism>
<sequence length="113" mass="13151">MEGDTPRREEGPSRLIEPVIQITKSELQRLLEEAGRNGLVQHERRTATPILREVPRRQLFREREQQEEARREEPEKSHEVEGSELGSSEKEKGKRSEPRISKAEVDDVGRQIE</sequence>
<feature type="compositionally biased region" description="Basic and acidic residues" evidence="1">
    <location>
        <begin position="53"/>
        <end position="113"/>
    </location>
</feature>
<name>A0AAW2NRJ9_SESRA</name>
<evidence type="ECO:0000313" key="2">
    <source>
        <dbReference type="EMBL" id="KAL0345565.1"/>
    </source>
</evidence>